<sequence>MVKVEEAEAIIQAERRDFGTESVAFEQALGRVLAENLKTDRDLPPFNRVAMDGIAIRFAAFEGGTRSFPISATQAAGEPPVDIKAATDCIEIMTGAALPPSTDTVIRYEDFRIENGVATVLTEDISRGQNIHAQGKDKRRHDTVAAAGQVISPALLGMAAAVGASALQVKKLPKVVVISTGDELVDVEETPLPYQIRRSNSYMVQAALQKYQLHAHLLHIPDDAEATKAELALCLQHYEVIILSGGISMGKFDYVPQVLEALSVQKLFYKVQQRPGKPFWFGKHANGALVFALPGNPVSTFMCLHRYFLPWLMASLGLDNPERYGVLNGDVSFQAPLQYFLQVKLGMNGQGQVLATPFEGNGSGDFANLVEADAFLELPLGKSNFTKGEVYRIWPFR</sequence>
<dbReference type="Gene3D" id="2.40.340.10">
    <property type="entry name" value="MoeA, C-terminal, domain IV"/>
    <property type="match status" value="1"/>
</dbReference>
<keyword evidence="6" id="KW-0500">Molybdenum</keyword>
<comment type="pathway">
    <text evidence="2 6">Cofactor biosynthesis; molybdopterin biosynthesis.</text>
</comment>
<dbReference type="Gene3D" id="3.40.980.10">
    <property type="entry name" value="MoaB/Mog-like domain"/>
    <property type="match status" value="1"/>
</dbReference>
<feature type="domain" description="MoaB/Mog" evidence="7">
    <location>
        <begin position="176"/>
        <end position="315"/>
    </location>
</feature>
<dbReference type="Pfam" id="PF03454">
    <property type="entry name" value="MoeA_C"/>
    <property type="match status" value="1"/>
</dbReference>
<dbReference type="Pfam" id="PF00994">
    <property type="entry name" value="MoCF_biosynth"/>
    <property type="match status" value="1"/>
</dbReference>
<proteinExistence type="inferred from homology"/>
<dbReference type="InterPro" id="IPR008284">
    <property type="entry name" value="MoCF_biosynth_CS"/>
</dbReference>
<protein>
    <recommendedName>
        <fullName evidence="6">Molybdopterin molybdenumtransferase</fullName>
        <ecNumber evidence="6">2.10.1.1</ecNumber>
    </recommendedName>
</protein>
<dbReference type="InterPro" id="IPR036688">
    <property type="entry name" value="MoeA_C_domain_IV_sf"/>
</dbReference>
<keyword evidence="9" id="KW-1185">Reference proteome</keyword>
<comment type="caution">
    <text evidence="8">The sequence shown here is derived from an EMBL/GenBank/DDBJ whole genome shotgun (WGS) entry which is preliminary data.</text>
</comment>
<dbReference type="InterPro" id="IPR036425">
    <property type="entry name" value="MoaB/Mog-like_dom_sf"/>
</dbReference>
<dbReference type="Gene3D" id="3.90.105.10">
    <property type="entry name" value="Molybdopterin biosynthesis moea protein, domain 2"/>
    <property type="match status" value="1"/>
</dbReference>
<dbReference type="CDD" id="cd00887">
    <property type="entry name" value="MoeA"/>
    <property type="match status" value="1"/>
</dbReference>
<keyword evidence="6" id="KW-0808">Transferase</keyword>
<dbReference type="InterPro" id="IPR036135">
    <property type="entry name" value="MoeA_linker/N_sf"/>
</dbReference>
<evidence type="ECO:0000259" key="7">
    <source>
        <dbReference type="SMART" id="SM00852"/>
    </source>
</evidence>
<comment type="catalytic activity">
    <reaction evidence="5">
        <text>adenylyl-molybdopterin + molybdate = Mo-molybdopterin + AMP + H(+)</text>
        <dbReference type="Rhea" id="RHEA:35047"/>
        <dbReference type="ChEBI" id="CHEBI:15378"/>
        <dbReference type="ChEBI" id="CHEBI:36264"/>
        <dbReference type="ChEBI" id="CHEBI:62727"/>
        <dbReference type="ChEBI" id="CHEBI:71302"/>
        <dbReference type="ChEBI" id="CHEBI:456215"/>
        <dbReference type="EC" id="2.10.1.1"/>
    </reaction>
</comment>
<dbReference type="EC" id="2.10.1.1" evidence="6"/>
<accession>A0ABP8LL65</accession>
<keyword evidence="6" id="KW-0479">Metal-binding</keyword>
<dbReference type="SUPFAM" id="SSF63867">
    <property type="entry name" value="MoeA C-terminal domain-like"/>
    <property type="match status" value="1"/>
</dbReference>
<comment type="cofactor">
    <cofactor evidence="6">
        <name>Mg(2+)</name>
        <dbReference type="ChEBI" id="CHEBI:18420"/>
    </cofactor>
</comment>
<dbReference type="Proteomes" id="UP001500552">
    <property type="component" value="Unassembled WGS sequence"/>
</dbReference>
<dbReference type="InterPro" id="IPR005111">
    <property type="entry name" value="MoeA_C_domain_IV"/>
</dbReference>
<dbReference type="NCBIfam" id="TIGR00177">
    <property type="entry name" value="molyb_syn"/>
    <property type="match status" value="1"/>
</dbReference>
<name>A0ABP8LL65_9BACT</name>
<keyword evidence="4 6" id="KW-0501">Molybdenum cofactor biosynthesis</keyword>
<gene>
    <name evidence="8" type="ORF">GCM10023188_18110</name>
</gene>
<evidence type="ECO:0000256" key="3">
    <source>
        <dbReference type="ARBA" id="ARBA00010763"/>
    </source>
</evidence>
<dbReference type="SUPFAM" id="SSF63882">
    <property type="entry name" value="MoeA N-terminal region -like"/>
    <property type="match status" value="1"/>
</dbReference>
<keyword evidence="6" id="KW-0460">Magnesium</keyword>
<evidence type="ECO:0000256" key="4">
    <source>
        <dbReference type="ARBA" id="ARBA00023150"/>
    </source>
</evidence>
<dbReference type="EMBL" id="BAABHC010000009">
    <property type="protein sequence ID" value="GAA4430998.1"/>
    <property type="molecule type" value="Genomic_DNA"/>
</dbReference>
<dbReference type="InterPro" id="IPR001453">
    <property type="entry name" value="MoaB/Mog_dom"/>
</dbReference>
<dbReference type="InterPro" id="IPR005110">
    <property type="entry name" value="MoeA_linker/N"/>
</dbReference>
<dbReference type="PROSITE" id="PS01079">
    <property type="entry name" value="MOCF_BIOSYNTHESIS_2"/>
    <property type="match status" value="1"/>
</dbReference>
<evidence type="ECO:0000256" key="6">
    <source>
        <dbReference type="RuleBase" id="RU365090"/>
    </source>
</evidence>
<evidence type="ECO:0000313" key="9">
    <source>
        <dbReference type="Proteomes" id="UP001500552"/>
    </source>
</evidence>
<dbReference type="Pfam" id="PF03453">
    <property type="entry name" value="MoeA_N"/>
    <property type="match status" value="1"/>
</dbReference>
<evidence type="ECO:0000256" key="5">
    <source>
        <dbReference type="ARBA" id="ARBA00047317"/>
    </source>
</evidence>
<comment type="function">
    <text evidence="1 6">Catalyzes the insertion of molybdate into adenylated molybdopterin with the concomitant release of AMP.</text>
</comment>
<organism evidence="8 9">
    <name type="scientific">Pontibacter saemangeumensis</name>
    <dbReference type="NCBI Taxonomy" id="1084525"/>
    <lineage>
        <taxon>Bacteria</taxon>
        <taxon>Pseudomonadati</taxon>
        <taxon>Bacteroidota</taxon>
        <taxon>Cytophagia</taxon>
        <taxon>Cytophagales</taxon>
        <taxon>Hymenobacteraceae</taxon>
        <taxon>Pontibacter</taxon>
    </lineage>
</organism>
<dbReference type="SMART" id="SM00852">
    <property type="entry name" value="MoCF_biosynth"/>
    <property type="match status" value="1"/>
</dbReference>
<evidence type="ECO:0000313" key="8">
    <source>
        <dbReference type="EMBL" id="GAA4430998.1"/>
    </source>
</evidence>
<dbReference type="InterPro" id="IPR038987">
    <property type="entry name" value="MoeA-like"/>
</dbReference>
<dbReference type="PANTHER" id="PTHR10192">
    <property type="entry name" value="MOLYBDOPTERIN BIOSYNTHESIS PROTEIN"/>
    <property type="match status" value="1"/>
</dbReference>
<dbReference type="RefSeq" id="WP_345158460.1">
    <property type="nucleotide sequence ID" value="NZ_BAABHC010000009.1"/>
</dbReference>
<evidence type="ECO:0000256" key="1">
    <source>
        <dbReference type="ARBA" id="ARBA00002901"/>
    </source>
</evidence>
<reference evidence="9" key="1">
    <citation type="journal article" date="2019" name="Int. J. Syst. Evol. Microbiol.">
        <title>The Global Catalogue of Microorganisms (GCM) 10K type strain sequencing project: providing services to taxonomists for standard genome sequencing and annotation.</title>
        <authorList>
            <consortium name="The Broad Institute Genomics Platform"/>
            <consortium name="The Broad Institute Genome Sequencing Center for Infectious Disease"/>
            <person name="Wu L."/>
            <person name="Ma J."/>
        </authorList>
    </citation>
    <scope>NUCLEOTIDE SEQUENCE [LARGE SCALE GENOMIC DNA]</scope>
    <source>
        <strain evidence="9">JCM 17926</strain>
    </source>
</reference>
<dbReference type="SUPFAM" id="SSF53218">
    <property type="entry name" value="Molybdenum cofactor biosynthesis proteins"/>
    <property type="match status" value="1"/>
</dbReference>
<comment type="similarity">
    <text evidence="3 6">Belongs to the MoeA family.</text>
</comment>
<dbReference type="PANTHER" id="PTHR10192:SF5">
    <property type="entry name" value="GEPHYRIN"/>
    <property type="match status" value="1"/>
</dbReference>
<evidence type="ECO:0000256" key="2">
    <source>
        <dbReference type="ARBA" id="ARBA00005046"/>
    </source>
</evidence>
<dbReference type="Gene3D" id="2.170.190.11">
    <property type="entry name" value="Molybdopterin biosynthesis moea protein, domain 3"/>
    <property type="match status" value="1"/>
</dbReference>